<dbReference type="RefSeq" id="WP_044678976.1">
    <property type="nucleotide sequence ID" value="NZ_CEDF01000073.1"/>
</dbReference>
<dbReference type="Pfam" id="PF14082">
    <property type="entry name" value="SduA_C"/>
    <property type="match status" value="1"/>
</dbReference>
<evidence type="ECO:0000313" key="2">
    <source>
        <dbReference type="EMBL" id="CYV94405.1"/>
    </source>
</evidence>
<name>A0A0Z8LPC4_STRSU</name>
<reference evidence="2 3" key="1">
    <citation type="submission" date="2016-02" db="EMBL/GenBank/DDBJ databases">
        <authorList>
            <consortium name="Pathogen Informatics"/>
        </authorList>
    </citation>
    <scope>NUCLEOTIDE SEQUENCE [LARGE SCALE GENOMIC DNA]</scope>
    <source>
        <strain evidence="2 3">LSS79</strain>
    </source>
</reference>
<dbReference type="AlphaFoldDB" id="A0A0Z8LPC4"/>
<dbReference type="Proteomes" id="UP000075193">
    <property type="component" value="Unassembled WGS sequence"/>
</dbReference>
<evidence type="ECO:0000313" key="3">
    <source>
        <dbReference type="Proteomes" id="UP000075193"/>
    </source>
</evidence>
<feature type="domain" description="Shedu protein SduA C-terminal" evidence="1">
    <location>
        <begin position="200"/>
        <end position="339"/>
    </location>
</feature>
<evidence type="ECO:0000259" key="1">
    <source>
        <dbReference type="Pfam" id="PF14082"/>
    </source>
</evidence>
<dbReference type="InterPro" id="IPR025359">
    <property type="entry name" value="SduA_C"/>
</dbReference>
<accession>A0A0Z8LPC4</accession>
<dbReference type="EMBL" id="FIIC01000017">
    <property type="protein sequence ID" value="CYV94405.1"/>
    <property type="molecule type" value="Genomic_DNA"/>
</dbReference>
<sequence>MDRIELYKQSKLLRTFITGLDGETKDVEYSNSESIYEIIKEVVFDFKDGKSLTNLIVYVYNKANNRLELSNLLEGSFKDDDDIISELLMCKIYNVPVVPNNKTSEIELLRLYKKMYDSGFAILDEGKKKKYKIVDDHNILNYSLYDSKINYSQLSYADFEILKEKLAIDIRKYDSAYILINYLKNGIDELEKILNADRRNENDLQMCISKYAVLFGTEYIKVIPKFKFGSDYETDYVLQKNDGLYEVVELEASTHKLFTKNGNPSSHLIHAEQQIFDWFEWLERNNPYIRENLNDLYSPTAFIVIGRTKDLSETDIKKLRRRNIILKNYVKILTYDDLLKRARALLDLLTNESNHS</sequence>
<protein>
    <recommendedName>
        <fullName evidence="1">Shedu protein SduA C-terminal domain-containing protein</fullName>
    </recommendedName>
</protein>
<gene>
    <name evidence="2" type="ORF">ERS132441_01441</name>
</gene>
<organism evidence="2 3">
    <name type="scientific">Streptococcus suis</name>
    <dbReference type="NCBI Taxonomy" id="1307"/>
    <lineage>
        <taxon>Bacteria</taxon>
        <taxon>Bacillati</taxon>
        <taxon>Bacillota</taxon>
        <taxon>Bacilli</taxon>
        <taxon>Lactobacillales</taxon>
        <taxon>Streptococcaceae</taxon>
        <taxon>Streptococcus</taxon>
    </lineage>
</organism>
<proteinExistence type="predicted"/>